<dbReference type="GO" id="GO:0003730">
    <property type="term" value="F:mRNA 3'-UTR binding"/>
    <property type="evidence" value="ECO:0007669"/>
    <property type="project" value="TreeGrafter"/>
</dbReference>
<feature type="compositionally biased region" description="Acidic residues" evidence="6">
    <location>
        <begin position="427"/>
        <end position="440"/>
    </location>
</feature>
<name>A0A0N5B6M5_STREA</name>
<feature type="compositionally biased region" description="Polar residues" evidence="6">
    <location>
        <begin position="84"/>
        <end position="122"/>
    </location>
</feature>
<feature type="compositionally biased region" description="Basic and acidic residues" evidence="6">
    <location>
        <begin position="354"/>
        <end position="373"/>
    </location>
</feature>
<feature type="region of interest" description="Disordered" evidence="6">
    <location>
        <begin position="354"/>
        <end position="399"/>
    </location>
</feature>
<feature type="zinc finger region" description="C3H1-type" evidence="5">
    <location>
        <begin position="230"/>
        <end position="258"/>
    </location>
</feature>
<accession>A0A0N5B6M5</accession>
<dbReference type="PROSITE" id="PS50103">
    <property type="entry name" value="ZF_C3H1"/>
    <property type="match status" value="2"/>
</dbReference>
<feature type="compositionally biased region" description="Polar residues" evidence="6">
    <location>
        <begin position="443"/>
        <end position="453"/>
    </location>
</feature>
<evidence type="ECO:0000313" key="9">
    <source>
        <dbReference type="WBParaSite" id="SPAL_0000171300.1"/>
    </source>
</evidence>
<dbReference type="STRING" id="174720.A0A0N5B6M5"/>
<dbReference type="InterPro" id="IPR036855">
    <property type="entry name" value="Znf_CCCH_sf"/>
</dbReference>
<dbReference type="FunFam" id="4.10.1000.10:FF:000001">
    <property type="entry name" value="zinc finger CCCH domain-containing protein 15-like"/>
    <property type="match status" value="1"/>
</dbReference>
<dbReference type="PANTHER" id="PTHR12547">
    <property type="entry name" value="CCCH ZINC FINGER/TIS11-RELATED"/>
    <property type="match status" value="1"/>
</dbReference>
<feature type="domain" description="C3H1-type" evidence="7">
    <location>
        <begin position="191"/>
        <end position="219"/>
    </location>
</feature>
<feature type="compositionally biased region" description="Low complexity" evidence="6">
    <location>
        <begin position="376"/>
        <end position="393"/>
    </location>
</feature>
<dbReference type="InterPro" id="IPR045877">
    <property type="entry name" value="ZFP36-like"/>
</dbReference>
<feature type="compositionally biased region" description="Polar residues" evidence="6">
    <location>
        <begin position="132"/>
        <end position="142"/>
    </location>
</feature>
<keyword evidence="4 5" id="KW-0862">Zinc</keyword>
<feature type="compositionally biased region" description="Polar residues" evidence="6">
    <location>
        <begin position="1"/>
        <end position="10"/>
    </location>
</feature>
<dbReference type="FunFam" id="4.10.1000.10:FF:000002">
    <property type="entry name" value="Zinc finger protein 36, C3H1 type-like 1"/>
    <property type="match status" value="1"/>
</dbReference>
<feature type="domain" description="C3H1-type" evidence="7">
    <location>
        <begin position="230"/>
        <end position="258"/>
    </location>
</feature>
<evidence type="ECO:0000256" key="5">
    <source>
        <dbReference type="PROSITE-ProRule" id="PRU00723"/>
    </source>
</evidence>
<evidence type="ECO:0000259" key="7">
    <source>
        <dbReference type="PROSITE" id="PS50103"/>
    </source>
</evidence>
<keyword evidence="2" id="KW-0677">Repeat</keyword>
<dbReference type="InterPro" id="IPR000571">
    <property type="entry name" value="Znf_CCCH"/>
</dbReference>
<dbReference type="Pfam" id="PF00642">
    <property type="entry name" value="zf-CCCH"/>
    <property type="match status" value="2"/>
</dbReference>
<keyword evidence="1 5" id="KW-0479">Metal-binding</keyword>
<dbReference type="PANTHER" id="PTHR12547:SF18">
    <property type="entry name" value="PROTEIN TIS11"/>
    <property type="match status" value="1"/>
</dbReference>
<evidence type="ECO:0000256" key="3">
    <source>
        <dbReference type="ARBA" id="ARBA00022771"/>
    </source>
</evidence>
<sequence>MFHGTSNTMEGNYIGSPSPGFPISTPSLQAPIGYVPQLPGTMSPYPTGPALVSPVYYVSSLSSPLQQISSVVYMGNNCSSTANNSLKNTIESPSTSTYYDSKNPENTTSSKNDINNSSNTSPEPVDKETEVSPCSKNSPIDETSSTLLVTDRFAVKLEPNKFIHGVPATKWYTLSDEERNTVIRNQRRIISYKTALCTSYRAKGTCSFGENCRFAHSLDELKPPPVRHPKYKTQLCDKFSATGICPYGSRCNFIHATKSGQIVSDYPKYLACLQKEALNNDIYDDYDDDKKAPFALSMSAIPRKYSLNERIELTSGKLSADEKPQQVINFSKSFGTPMVKTIFRNGKLLKNNIKEKNDNEMDNDSKCALHGYDKGSTTSSLSRTSSRTSSSSKMSEKKERSVLEKLFTESYKFKSFKKEVMERTSYIDEDDSSDSNEIDENSPPGSQSYTNGYWKGNSSRRYNYGFYSQSEVPKFLRFDNV</sequence>
<dbReference type="GO" id="GO:0043186">
    <property type="term" value="C:P granule"/>
    <property type="evidence" value="ECO:0007669"/>
    <property type="project" value="UniProtKB-ARBA"/>
</dbReference>
<evidence type="ECO:0000256" key="1">
    <source>
        <dbReference type="ARBA" id="ARBA00022723"/>
    </source>
</evidence>
<feature type="zinc finger region" description="C3H1-type" evidence="5">
    <location>
        <begin position="191"/>
        <end position="219"/>
    </location>
</feature>
<dbReference type="SUPFAM" id="SSF90229">
    <property type="entry name" value="CCCH zinc finger"/>
    <property type="match status" value="2"/>
</dbReference>
<evidence type="ECO:0000313" key="8">
    <source>
        <dbReference type="Proteomes" id="UP000046392"/>
    </source>
</evidence>
<dbReference type="Gene3D" id="6.10.250.3220">
    <property type="match status" value="1"/>
</dbReference>
<evidence type="ECO:0000256" key="2">
    <source>
        <dbReference type="ARBA" id="ARBA00022737"/>
    </source>
</evidence>
<dbReference type="AlphaFoldDB" id="A0A0N5B6M5"/>
<dbReference type="Gene3D" id="4.10.1000.10">
    <property type="entry name" value="Zinc finger, CCCH-type"/>
    <property type="match status" value="1"/>
</dbReference>
<dbReference type="Proteomes" id="UP000046392">
    <property type="component" value="Unplaced"/>
</dbReference>
<dbReference type="GO" id="GO:0005829">
    <property type="term" value="C:cytosol"/>
    <property type="evidence" value="ECO:0007669"/>
    <property type="project" value="TreeGrafter"/>
</dbReference>
<evidence type="ECO:0000256" key="4">
    <source>
        <dbReference type="ARBA" id="ARBA00022833"/>
    </source>
</evidence>
<protein>
    <submittedName>
        <fullName evidence="9">Zinc finger protein LEE1</fullName>
    </submittedName>
</protein>
<feature type="region of interest" description="Disordered" evidence="6">
    <location>
        <begin position="426"/>
        <end position="453"/>
    </location>
</feature>
<feature type="region of interest" description="Disordered" evidence="6">
    <location>
        <begin position="1"/>
        <end position="20"/>
    </location>
</feature>
<proteinExistence type="predicted"/>
<organism evidence="8 9">
    <name type="scientific">Strongyloides papillosus</name>
    <name type="common">Intestinal threadworm</name>
    <dbReference type="NCBI Taxonomy" id="174720"/>
    <lineage>
        <taxon>Eukaryota</taxon>
        <taxon>Metazoa</taxon>
        <taxon>Ecdysozoa</taxon>
        <taxon>Nematoda</taxon>
        <taxon>Chromadorea</taxon>
        <taxon>Rhabditida</taxon>
        <taxon>Tylenchina</taxon>
        <taxon>Panagrolaimomorpha</taxon>
        <taxon>Strongyloidoidea</taxon>
        <taxon>Strongyloididae</taxon>
        <taxon>Strongyloides</taxon>
    </lineage>
</organism>
<dbReference type="WBParaSite" id="SPAL_0000171300.1">
    <property type="protein sequence ID" value="SPAL_0000171300.1"/>
    <property type="gene ID" value="SPAL_0000171300"/>
</dbReference>
<keyword evidence="3 5" id="KW-0863">Zinc-finger</keyword>
<dbReference type="SMART" id="SM00356">
    <property type="entry name" value="ZnF_C3H1"/>
    <property type="match status" value="2"/>
</dbReference>
<dbReference type="GO" id="GO:0008270">
    <property type="term" value="F:zinc ion binding"/>
    <property type="evidence" value="ECO:0007669"/>
    <property type="project" value="UniProtKB-KW"/>
</dbReference>
<reference evidence="9" key="1">
    <citation type="submission" date="2017-02" db="UniProtKB">
        <authorList>
            <consortium name="WormBaseParasite"/>
        </authorList>
    </citation>
    <scope>IDENTIFICATION</scope>
</reference>
<feature type="region of interest" description="Disordered" evidence="6">
    <location>
        <begin position="84"/>
        <end position="142"/>
    </location>
</feature>
<evidence type="ECO:0000256" key="6">
    <source>
        <dbReference type="SAM" id="MobiDB-lite"/>
    </source>
</evidence>
<keyword evidence="8" id="KW-1185">Reference proteome</keyword>